<accession>A0AAV0P0J1</accession>
<comment type="caution">
    <text evidence="2">The sequence shown here is derived from an EMBL/GenBank/DDBJ whole genome shotgun (WGS) entry which is preliminary data.</text>
</comment>
<keyword evidence="3" id="KW-1185">Reference proteome</keyword>
<dbReference type="EMBL" id="CAMGYJ010000008">
    <property type="protein sequence ID" value="CAI0464192.1"/>
    <property type="molecule type" value="Genomic_DNA"/>
</dbReference>
<organism evidence="2 3">
    <name type="scientific">Linum tenue</name>
    <dbReference type="NCBI Taxonomy" id="586396"/>
    <lineage>
        <taxon>Eukaryota</taxon>
        <taxon>Viridiplantae</taxon>
        <taxon>Streptophyta</taxon>
        <taxon>Embryophyta</taxon>
        <taxon>Tracheophyta</taxon>
        <taxon>Spermatophyta</taxon>
        <taxon>Magnoliopsida</taxon>
        <taxon>eudicotyledons</taxon>
        <taxon>Gunneridae</taxon>
        <taxon>Pentapetalae</taxon>
        <taxon>rosids</taxon>
        <taxon>fabids</taxon>
        <taxon>Malpighiales</taxon>
        <taxon>Linaceae</taxon>
        <taxon>Linum</taxon>
    </lineage>
</organism>
<proteinExistence type="predicted"/>
<feature type="non-terminal residue" evidence="2">
    <location>
        <position position="124"/>
    </location>
</feature>
<protein>
    <submittedName>
        <fullName evidence="2">Uncharacterized protein</fullName>
    </submittedName>
</protein>
<gene>
    <name evidence="2" type="ORF">LITE_LOCUS36076</name>
</gene>
<evidence type="ECO:0000256" key="1">
    <source>
        <dbReference type="SAM" id="MobiDB-lite"/>
    </source>
</evidence>
<feature type="region of interest" description="Disordered" evidence="1">
    <location>
        <begin position="21"/>
        <end position="40"/>
    </location>
</feature>
<evidence type="ECO:0000313" key="3">
    <source>
        <dbReference type="Proteomes" id="UP001154282"/>
    </source>
</evidence>
<sequence length="124" mass="14644">PPRSRRRSLSLFVFSIETELPRHHHRPRRQRPSEDLRLPSNPSPAASINFLALCSWVLVFDRVESLPRRFALRLGKERPSAHIFPTTPPWNPREVRHHRLLVLDVEDALRVPAFLLMHHLLHRL</sequence>
<dbReference type="AlphaFoldDB" id="A0AAV0P0J1"/>
<evidence type="ECO:0000313" key="2">
    <source>
        <dbReference type="EMBL" id="CAI0464192.1"/>
    </source>
</evidence>
<dbReference type="Proteomes" id="UP001154282">
    <property type="component" value="Unassembled WGS sequence"/>
</dbReference>
<reference evidence="2" key="1">
    <citation type="submission" date="2022-08" db="EMBL/GenBank/DDBJ databases">
        <authorList>
            <person name="Gutierrez-Valencia J."/>
        </authorList>
    </citation>
    <scope>NUCLEOTIDE SEQUENCE</scope>
</reference>
<name>A0AAV0P0J1_9ROSI</name>
<feature type="non-terminal residue" evidence="2">
    <location>
        <position position="1"/>
    </location>
</feature>